<dbReference type="SMART" id="SM00263">
    <property type="entry name" value="LYZ1"/>
    <property type="match status" value="1"/>
</dbReference>
<feature type="signal peptide" evidence="9">
    <location>
        <begin position="1"/>
        <end position="18"/>
    </location>
</feature>
<keyword evidence="9" id="KW-0732">Signal</keyword>
<evidence type="ECO:0000256" key="6">
    <source>
        <dbReference type="ARBA" id="ARBA00023295"/>
    </source>
</evidence>
<keyword evidence="4" id="KW-0081">Bacteriolytic enzyme</keyword>
<dbReference type="PROSITE" id="PS00128">
    <property type="entry name" value="GLYCOSYL_HYDROL_F22_1"/>
    <property type="match status" value="1"/>
</dbReference>
<evidence type="ECO:0000256" key="4">
    <source>
        <dbReference type="ARBA" id="ARBA00022638"/>
    </source>
</evidence>
<keyword evidence="12" id="KW-1185">Reference proteome</keyword>
<protein>
    <recommendedName>
        <fullName evidence="3">lysozyme</fullName>
        <ecNumber evidence="3">3.2.1.17</ecNumber>
    </recommendedName>
</protein>
<evidence type="ECO:0000259" key="10">
    <source>
        <dbReference type="PROSITE" id="PS00128"/>
    </source>
</evidence>
<evidence type="ECO:0000256" key="1">
    <source>
        <dbReference type="ARBA" id="ARBA00000632"/>
    </source>
</evidence>
<evidence type="ECO:0000256" key="2">
    <source>
        <dbReference type="ARBA" id="ARBA00010859"/>
    </source>
</evidence>
<keyword evidence="6" id="KW-0378">Hydrolase</keyword>
<sequence>MAVTFVLLLVITFAVVDSKVYDRCELARELKHVHEFPSQQIPTWVCIAKHESTFNTSAINPGSGDHGLFQISDLFWCSPPGNGFACNAPCSAFEDDDITDDIACIRRIFKEHTFLSGNGFNAWTVYPLYCAGDVSKYVEGCFDNDIDNNISQGTIQQPHSTTSEPDDEESVYEFPPLPTPPKKIKSNAVEQSNKPSSFQPVTTTRKPFKLRLQNQISTAEKILKTTSKPFEISHNIIEKYFATLFYFIEYLRY</sequence>
<dbReference type="Pfam" id="PF00062">
    <property type="entry name" value="Lys"/>
    <property type="match status" value="1"/>
</dbReference>
<organism evidence="11 12">
    <name type="scientific">Asbolus verrucosus</name>
    <name type="common">Desert ironclad beetle</name>
    <dbReference type="NCBI Taxonomy" id="1661398"/>
    <lineage>
        <taxon>Eukaryota</taxon>
        <taxon>Metazoa</taxon>
        <taxon>Ecdysozoa</taxon>
        <taxon>Arthropoda</taxon>
        <taxon>Hexapoda</taxon>
        <taxon>Insecta</taxon>
        <taxon>Pterygota</taxon>
        <taxon>Neoptera</taxon>
        <taxon>Endopterygota</taxon>
        <taxon>Coleoptera</taxon>
        <taxon>Polyphaga</taxon>
        <taxon>Cucujiformia</taxon>
        <taxon>Tenebrionidae</taxon>
        <taxon>Pimeliinae</taxon>
        <taxon>Asbolus</taxon>
    </lineage>
</organism>
<evidence type="ECO:0000256" key="5">
    <source>
        <dbReference type="ARBA" id="ARBA00023157"/>
    </source>
</evidence>
<evidence type="ECO:0000313" key="12">
    <source>
        <dbReference type="Proteomes" id="UP000292052"/>
    </source>
</evidence>
<dbReference type="PRINTS" id="PR00135">
    <property type="entry name" value="LYZLACT"/>
</dbReference>
<dbReference type="FunFam" id="1.10.530.10:FF:000001">
    <property type="entry name" value="Lysozyme C"/>
    <property type="match status" value="1"/>
</dbReference>
<dbReference type="GO" id="GO:0042742">
    <property type="term" value="P:defense response to bacterium"/>
    <property type="evidence" value="ECO:0007669"/>
    <property type="project" value="UniProtKB-KW"/>
</dbReference>
<dbReference type="OrthoDB" id="17373at2759"/>
<dbReference type="CDD" id="cd16899">
    <property type="entry name" value="LYZ_C_invert"/>
    <property type="match status" value="1"/>
</dbReference>
<dbReference type="Proteomes" id="UP000292052">
    <property type="component" value="Unassembled WGS sequence"/>
</dbReference>
<name>A0A482VLU6_ASBVE</name>
<feature type="compositionally biased region" description="Polar residues" evidence="8">
    <location>
        <begin position="188"/>
        <end position="201"/>
    </location>
</feature>
<dbReference type="PANTHER" id="PTHR11407:SF63">
    <property type="entry name" value="LYSOZYME C"/>
    <property type="match status" value="1"/>
</dbReference>
<feature type="chain" id="PRO_5019786772" description="lysozyme" evidence="9">
    <location>
        <begin position="19"/>
        <end position="253"/>
    </location>
</feature>
<evidence type="ECO:0000256" key="9">
    <source>
        <dbReference type="SAM" id="SignalP"/>
    </source>
</evidence>
<dbReference type="InterPro" id="IPR019799">
    <property type="entry name" value="Glyco_hydro_22_CS"/>
</dbReference>
<reference evidence="11 12" key="1">
    <citation type="submission" date="2017-03" db="EMBL/GenBank/DDBJ databases">
        <title>Genome of the blue death feigning beetle - Asbolus verrucosus.</title>
        <authorList>
            <person name="Rider S.D."/>
        </authorList>
    </citation>
    <scope>NUCLEOTIDE SEQUENCE [LARGE SCALE GENOMIC DNA]</scope>
    <source>
        <strain evidence="11">Butters</strain>
        <tissue evidence="11">Head and leg muscle</tissue>
    </source>
</reference>
<feature type="compositionally biased region" description="Polar residues" evidence="8">
    <location>
        <begin position="149"/>
        <end position="163"/>
    </location>
</feature>
<keyword evidence="6" id="KW-0326">Glycosidase</keyword>
<dbReference type="GO" id="GO:0003796">
    <property type="term" value="F:lysozyme activity"/>
    <property type="evidence" value="ECO:0007669"/>
    <property type="project" value="UniProtKB-EC"/>
</dbReference>
<proteinExistence type="inferred from homology"/>
<feature type="region of interest" description="Disordered" evidence="8">
    <location>
        <begin position="149"/>
        <end position="177"/>
    </location>
</feature>
<comment type="caution">
    <text evidence="11">The sequence shown here is derived from an EMBL/GenBank/DDBJ whole genome shotgun (WGS) entry which is preliminary data.</text>
</comment>
<dbReference type="GO" id="GO:0031640">
    <property type="term" value="P:killing of cells of another organism"/>
    <property type="evidence" value="ECO:0007669"/>
    <property type="project" value="UniProtKB-KW"/>
</dbReference>
<keyword evidence="4" id="KW-0929">Antimicrobial</keyword>
<evidence type="ECO:0000313" key="11">
    <source>
        <dbReference type="EMBL" id="RZC33921.1"/>
    </source>
</evidence>
<gene>
    <name evidence="11" type="ORF">BDFB_006569</name>
</gene>
<dbReference type="InterPro" id="IPR001916">
    <property type="entry name" value="Glyco_hydro_22"/>
</dbReference>
<feature type="domain" description="Glycosyl hydrolases family 22 (GH22)" evidence="10">
    <location>
        <begin position="86"/>
        <end position="104"/>
    </location>
</feature>
<dbReference type="AlphaFoldDB" id="A0A482VLU6"/>
<dbReference type="SUPFAM" id="SSF53955">
    <property type="entry name" value="Lysozyme-like"/>
    <property type="match status" value="1"/>
</dbReference>
<keyword evidence="5" id="KW-1015">Disulfide bond</keyword>
<dbReference type="Gene3D" id="1.10.530.10">
    <property type="match status" value="1"/>
</dbReference>
<dbReference type="STRING" id="1661398.A0A482VLU6"/>
<dbReference type="PANTHER" id="PTHR11407">
    <property type="entry name" value="LYSOZYME C"/>
    <property type="match status" value="1"/>
</dbReference>
<evidence type="ECO:0000256" key="3">
    <source>
        <dbReference type="ARBA" id="ARBA00012732"/>
    </source>
</evidence>
<accession>A0A482VLU6</accession>
<comment type="similarity">
    <text evidence="2 7">Belongs to the glycosyl hydrolase 22 family.</text>
</comment>
<evidence type="ECO:0000256" key="7">
    <source>
        <dbReference type="RuleBase" id="RU004440"/>
    </source>
</evidence>
<dbReference type="PROSITE" id="PS51348">
    <property type="entry name" value="GLYCOSYL_HYDROL_F22_2"/>
    <property type="match status" value="1"/>
</dbReference>
<feature type="region of interest" description="Disordered" evidence="8">
    <location>
        <begin position="182"/>
        <end position="201"/>
    </location>
</feature>
<dbReference type="EMBL" id="QDEB01084521">
    <property type="protein sequence ID" value="RZC33921.1"/>
    <property type="molecule type" value="Genomic_DNA"/>
</dbReference>
<comment type="catalytic activity">
    <reaction evidence="1">
        <text>Hydrolysis of (1-&gt;4)-beta-linkages between N-acetylmuramic acid and N-acetyl-D-glucosamine residues in a peptidoglycan and between N-acetyl-D-glucosamine residues in chitodextrins.</text>
        <dbReference type="EC" id="3.2.1.17"/>
    </reaction>
</comment>
<dbReference type="InterPro" id="IPR023346">
    <property type="entry name" value="Lysozyme-like_dom_sf"/>
</dbReference>
<dbReference type="EC" id="3.2.1.17" evidence="3"/>
<evidence type="ECO:0000256" key="8">
    <source>
        <dbReference type="SAM" id="MobiDB-lite"/>
    </source>
</evidence>